<dbReference type="Gene3D" id="3.40.50.300">
    <property type="entry name" value="P-loop containing nucleotide triphosphate hydrolases"/>
    <property type="match status" value="1"/>
</dbReference>
<gene>
    <name evidence="1" type="ORF">DILT_LOCUS11569</name>
</gene>
<protein>
    <submittedName>
        <fullName evidence="1">Uncharacterized protein</fullName>
    </submittedName>
</protein>
<dbReference type="Proteomes" id="UP000281553">
    <property type="component" value="Unassembled WGS sequence"/>
</dbReference>
<dbReference type="EMBL" id="UYRU01063458">
    <property type="protein sequence ID" value="VDN15738.1"/>
    <property type="molecule type" value="Genomic_DNA"/>
</dbReference>
<keyword evidence="2" id="KW-1185">Reference proteome</keyword>
<dbReference type="OrthoDB" id="3219396at2759"/>
<proteinExistence type="predicted"/>
<name>A0A3P7M067_DIBLA</name>
<sequence length="165" mass="18826">MFVHSSGELLPPPEQEFLSNLTVTEEMRELCRTIDGLIYAIDARESADQLSHLYFELSAVLRGFPPKVANKVPISILYIMPKEAIKLSVQRTEQEPVLVQPELVNRDSYSGAEYTAAWHDSLLLPISALRLFEFSNPWRLQKCSSNDIKTLIQGIMWLHVKHQCS</sequence>
<evidence type="ECO:0000313" key="2">
    <source>
        <dbReference type="Proteomes" id="UP000281553"/>
    </source>
</evidence>
<accession>A0A3P7M067</accession>
<dbReference type="AlphaFoldDB" id="A0A3P7M067"/>
<dbReference type="InterPro" id="IPR027417">
    <property type="entry name" value="P-loop_NTPase"/>
</dbReference>
<reference evidence="1 2" key="1">
    <citation type="submission" date="2018-11" db="EMBL/GenBank/DDBJ databases">
        <authorList>
            <consortium name="Pathogen Informatics"/>
        </authorList>
    </citation>
    <scope>NUCLEOTIDE SEQUENCE [LARGE SCALE GENOMIC DNA]</scope>
</reference>
<evidence type="ECO:0000313" key="1">
    <source>
        <dbReference type="EMBL" id="VDN15738.1"/>
    </source>
</evidence>
<organism evidence="1 2">
    <name type="scientific">Dibothriocephalus latus</name>
    <name type="common">Fish tapeworm</name>
    <name type="synonym">Diphyllobothrium latum</name>
    <dbReference type="NCBI Taxonomy" id="60516"/>
    <lineage>
        <taxon>Eukaryota</taxon>
        <taxon>Metazoa</taxon>
        <taxon>Spiralia</taxon>
        <taxon>Lophotrochozoa</taxon>
        <taxon>Platyhelminthes</taxon>
        <taxon>Cestoda</taxon>
        <taxon>Eucestoda</taxon>
        <taxon>Diphyllobothriidea</taxon>
        <taxon>Diphyllobothriidae</taxon>
        <taxon>Dibothriocephalus</taxon>
    </lineage>
</organism>